<evidence type="ECO:0008006" key="3">
    <source>
        <dbReference type="Google" id="ProtNLM"/>
    </source>
</evidence>
<organism evidence="1 2">
    <name type="scientific">Microbulbifer variabilis</name>
    <dbReference type="NCBI Taxonomy" id="266805"/>
    <lineage>
        <taxon>Bacteria</taxon>
        <taxon>Pseudomonadati</taxon>
        <taxon>Pseudomonadota</taxon>
        <taxon>Gammaproteobacteria</taxon>
        <taxon>Cellvibrionales</taxon>
        <taxon>Microbulbiferaceae</taxon>
        <taxon>Microbulbifer</taxon>
    </lineage>
</organism>
<evidence type="ECO:0000313" key="2">
    <source>
        <dbReference type="Proteomes" id="UP001055658"/>
    </source>
</evidence>
<name>A0ABY4V8F0_9GAMM</name>
<gene>
    <name evidence="1" type="ORF">MJO52_14025</name>
</gene>
<dbReference type="EMBL" id="CP092418">
    <property type="protein sequence ID" value="USD20195.1"/>
    <property type="molecule type" value="Genomic_DNA"/>
</dbReference>
<keyword evidence="2" id="KW-1185">Reference proteome</keyword>
<protein>
    <recommendedName>
        <fullName evidence="3">DUF4347 domain-containing protein</fullName>
    </recommendedName>
</protein>
<accession>A0ABY4V8F0</accession>
<dbReference type="Proteomes" id="UP001055658">
    <property type="component" value="Chromosome"/>
</dbReference>
<reference evidence="1" key="1">
    <citation type="submission" date="2022-02" db="EMBL/GenBank/DDBJ databases">
        <title>Coral-associated bacteria.</title>
        <authorList>
            <person name="Tang K."/>
            <person name="Wang X."/>
        </authorList>
    </citation>
    <scope>NUCLEOTIDE SEQUENCE</scope>
    <source>
        <strain evidence="1">SCSIO 43006</strain>
    </source>
</reference>
<proteinExistence type="predicted"/>
<dbReference type="RefSeq" id="WP_252082349.1">
    <property type="nucleotide sequence ID" value="NZ_CP092418.1"/>
</dbReference>
<sequence length="195" mass="21471">MAKYIYLPVNSDEMLEFAENMASAWDIPKNQILANKVTSGIGKSMYRWIDKCLSSLKSGDTLYIVAHGTGGGDGKQIGAQRNSGKNKQAKVFDRGVESWQGGVWKTYTPTQLAGTLVKEGLPGNFVDLHLCACGSGYDGEKLRPWAQRLREAMATTHKSLEVTGYLGWFDATGSSVKIKVNTQYYDLNERAVTFS</sequence>
<evidence type="ECO:0000313" key="1">
    <source>
        <dbReference type="EMBL" id="USD20195.1"/>
    </source>
</evidence>